<dbReference type="InterPro" id="IPR036237">
    <property type="entry name" value="Xyl_isomerase-like_sf"/>
</dbReference>
<evidence type="ECO:0000256" key="1">
    <source>
        <dbReference type="ARBA" id="ARBA00023235"/>
    </source>
</evidence>
<dbReference type="FunFam" id="3.20.20.150:FF:000007">
    <property type="entry name" value="Hydroxypyruvate isomerase"/>
    <property type="match status" value="1"/>
</dbReference>
<dbReference type="GO" id="GO:0008903">
    <property type="term" value="F:hydroxypyruvate isomerase activity"/>
    <property type="evidence" value="ECO:0007669"/>
    <property type="project" value="TreeGrafter"/>
</dbReference>
<sequence>MIRLSANLGFLWTELSLPEAIVRAKATGFDAVECHWPYDEDAAAVWRALEETGLTMLGLNTRKGGATDFGLAAVPGRETEARAAIDEAFDYGAKIGARAIHVMAGKTQGVEGASETFDKNLAYACDRAAKHDMMVLIEPINHRDAPGYFLFQIEQAAAIVARLRRPELKIMFDCYHTQIMQGDLIRRFERHRALIGHVQIAAVPSRAEPDEGELAYERLLPAIAALGYAGFFGAEYRPRGTTDDGIGWMTSVRAGGSGER</sequence>
<keyword evidence="1" id="KW-0413">Isomerase</keyword>
<dbReference type="Gene3D" id="3.20.20.150">
    <property type="entry name" value="Divalent-metal-dependent TIM barrel enzymes"/>
    <property type="match status" value="1"/>
</dbReference>
<accession>A0A0F9V8V5</accession>
<dbReference type="PANTHER" id="PTHR43489:SF6">
    <property type="entry name" value="HYDROXYPYRUVATE ISOMERASE-RELATED"/>
    <property type="match status" value="1"/>
</dbReference>
<dbReference type="PANTHER" id="PTHR43489">
    <property type="entry name" value="ISOMERASE"/>
    <property type="match status" value="1"/>
</dbReference>
<dbReference type="GO" id="GO:0046487">
    <property type="term" value="P:glyoxylate metabolic process"/>
    <property type="evidence" value="ECO:0007669"/>
    <property type="project" value="TreeGrafter"/>
</dbReference>
<dbReference type="AlphaFoldDB" id="A0A0F9V8V5"/>
<feature type="domain" description="Xylose isomerase-like TIM barrel" evidence="2">
    <location>
        <begin position="23"/>
        <end position="251"/>
    </location>
</feature>
<proteinExistence type="predicted"/>
<dbReference type="InterPro" id="IPR050417">
    <property type="entry name" value="Sugar_Epim/Isomerase"/>
</dbReference>
<evidence type="ECO:0000313" key="3">
    <source>
        <dbReference type="EMBL" id="KKN69981.1"/>
    </source>
</evidence>
<protein>
    <recommendedName>
        <fullName evidence="2">Xylose isomerase-like TIM barrel domain-containing protein</fullName>
    </recommendedName>
</protein>
<dbReference type="InterPro" id="IPR026040">
    <property type="entry name" value="HyI-like"/>
</dbReference>
<dbReference type="InterPro" id="IPR013022">
    <property type="entry name" value="Xyl_isomerase-like_TIM-brl"/>
</dbReference>
<reference evidence="3" key="1">
    <citation type="journal article" date="2015" name="Nature">
        <title>Complex archaea that bridge the gap between prokaryotes and eukaryotes.</title>
        <authorList>
            <person name="Spang A."/>
            <person name="Saw J.H."/>
            <person name="Jorgensen S.L."/>
            <person name="Zaremba-Niedzwiedzka K."/>
            <person name="Martijn J."/>
            <person name="Lind A.E."/>
            <person name="van Eijk R."/>
            <person name="Schleper C."/>
            <person name="Guy L."/>
            <person name="Ettema T.J."/>
        </authorList>
    </citation>
    <scope>NUCLEOTIDE SEQUENCE</scope>
</reference>
<name>A0A0F9V8V5_9ZZZZ</name>
<dbReference type="PIRSF" id="PIRSF006241">
    <property type="entry name" value="HyI"/>
    <property type="match status" value="1"/>
</dbReference>
<comment type="caution">
    <text evidence="3">The sequence shown here is derived from an EMBL/GenBank/DDBJ whole genome shotgun (WGS) entry which is preliminary data.</text>
</comment>
<dbReference type="Pfam" id="PF01261">
    <property type="entry name" value="AP_endonuc_2"/>
    <property type="match status" value="1"/>
</dbReference>
<dbReference type="EMBL" id="LAZR01000413">
    <property type="protein sequence ID" value="KKN69981.1"/>
    <property type="molecule type" value="Genomic_DNA"/>
</dbReference>
<gene>
    <name evidence="3" type="ORF">LCGC14_0435250</name>
</gene>
<organism evidence="3">
    <name type="scientific">marine sediment metagenome</name>
    <dbReference type="NCBI Taxonomy" id="412755"/>
    <lineage>
        <taxon>unclassified sequences</taxon>
        <taxon>metagenomes</taxon>
        <taxon>ecological metagenomes</taxon>
    </lineage>
</organism>
<evidence type="ECO:0000259" key="2">
    <source>
        <dbReference type="Pfam" id="PF01261"/>
    </source>
</evidence>
<dbReference type="SUPFAM" id="SSF51658">
    <property type="entry name" value="Xylose isomerase-like"/>
    <property type="match status" value="1"/>
</dbReference>